<proteinExistence type="predicted"/>
<protein>
    <submittedName>
        <fullName evidence="1">Uncharacterized protein</fullName>
    </submittedName>
</protein>
<sequence>MSRIYKHGHYPSDLTMENVNSIVDIIETYLCNYKLGFHLVYQRTHLIRMDIYRLNSKSLLATYSFKFNTLTLYKRKVLQGVVSLDQMKEENSKKGYVYDEWY</sequence>
<reference evidence="1" key="1">
    <citation type="journal article" date="2021" name="Proc. Natl. Acad. Sci. U.S.A.">
        <title>A Catalog of Tens of Thousands of Viruses from Human Metagenomes Reveals Hidden Associations with Chronic Diseases.</title>
        <authorList>
            <person name="Tisza M.J."/>
            <person name="Buck C.B."/>
        </authorList>
    </citation>
    <scope>NUCLEOTIDE SEQUENCE</scope>
    <source>
        <strain evidence="1">CtTZV6</strain>
    </source>
</reference>
<name>A0A8S5NBI6_9CAUD</name>
<evidence type="ECO:0000313" key="1">
    <source>
        <dbReference type="EMBL" id="DAD92070.1"/>
    </source>
</evidence>
<accession>A0A8S5NBI6</accession>
<organism evidence="1">
    <name type="scientific">Podoviridae sp. ctTZV6</name>
    <dbReference type="NCBI Taxonomy" id="2826556"/>
    <lineage>
        <taxon>Viruses</taxon>
        <taxon>Duplodnaviria</taxon>
        <taxon>Heunggongvirae</taxon>
        <taxon>Uroviricota</taxon>
        <taxon>Caudoviricetes</taxon>
    </lineage>
</organism>
<dbReference type="EMBL" id="BK015127">
    <property type="protein sequence ID" value="DAD92070.1"/>
    <property type="molecule type" value="Genomic_DNA"/>
</dbReference>